<evidence type="ECO:0000313" key="1">
    <source>
        <dbReference type="EMBL" id="TGA99978.1"/>
    </source>
</evidence>
<reference evidence="1 2" key="1">
    <citation type="journal article" date="2015" name="Int. J. Syst. Evol. Microbiol.">
        <title>Sporolactobacillus shoreae sp. nov. and Sporolactobacillus spathodeae sp. nov., two spore-forming lactic acid bacteria isolated from tree barks in Thailand.</title>
        <authorList>
            <person name="Thamacharoensuk T."/>
            <person name="Kitahara M."/>
            <person name="Ohkuma M."/>
            <person name="Thongchul N."/>
            <person name="Tanasupawat S."/>
        </authorList>
    </citation>
    <scope>NUCLEOTIDE SEQUENCE [LARGE SCALE GENOMIC DNA]</scope>
    <source>
        <strain evidence="1 2">BK92</strain>
    </source>
</reference>
<dbReference type="InterPro" id="IPR046733">
    <property type="entry name" value="DUF6625"/>
</dbReference>
<name>A0A4Z0GUN7_9BACL</name>
<dbReference type="Proteomes" id="UP000298347">
    <property type="component" value="Unassembled WGS sequence"/>
</dbReference>
<dbReference type="OrthoDB" id="1910631at2"/>
<comment type="caution">
    <text evidence="1">The sequence shown here is derived from an EMBL/GenBank/DDBJ whole genome shotgun (WGS) entry which is preliminary data.</text>
</comment>
<protein>
    <submittedName>
        <fullName evidence="1">Uncharacterized protein</fullName>
    </submittedName>
</protein>
<evidence type="ECO:0000313" key="2">
    <source>
        <dbReference type="Proteomes" id="UP000298347"/>
    </source>
</evidence>
<accession>A0A4Z0GUN7</accession>
<gene>
    <name evidence="1" type="ORF">E4665_03240</name>
</gene>
<sequence>MRALFIIVYFGKLPQWFSLYLLSCSYNKDFDWLILTDDHTAYITPENVKIERTTLSRIKKFITNRLKMRISLDSPYKLCDYRPAYGYIFQEYLKDYDYWGYTDLDLIYGNLKNFIDLNQLNHYSKIQSRGHLTLFKNSDEVNRYFMLRAAETVSYKEVFSTNRYFDFDEMDGINVILSKYHIPYYHVDSIADISPDRTAFNTITLNVKMDYLNQVFVWDNGKIFGIFLNQNNQMCKQEFEYIHFQKRKFTRFLDRKEVVDHRFLINHQGFITNIDLKEKGIFNYSIPTVPERVLHQQKRIFQRLSRKSKVLTTNLISKISGNQ</sequence>
<dbReference type="AlphaFoldDB" id="A0A4Z0GUN7"/>
<keyword evidence="2" id="KW-1185">Reference proteome</keyword>
<organism evidence="1 2">
    <name type="scientific">Sporolactobacillus shoreae</name>
    <dbReference type="NCBI Taxonomy" id="1465501"/>
    <lineage>
        <taxon>Bacteria</taxon>
        <taxon>Bacillati</taxon>
        <taxon>Bacillota</taxon>
        <taxon>Bacilli</taxon>
        <taxon>Bacillales</taxon>
        <taxon>Sporolactobacillaceae</taxon>
        <taxon>Sporolactobacillus</taxon>
    </lineage>
</organism>
<dbReference type="EMBL" id="SRJD01000002">
    <property type="protein sequence ID" value="TGA99978.1"/>
    <property type="molecule type" value="Genomic_DNA"/>
</dbReference>
<dbReference type="RefSeq" id="WP_135347373.1">
    <property type="nucleotide sequence ID" value="NZ_SRJD01000002.1"/>
</dbReference>
<dbReference type="Pfam" id="PF20330">
    <property type="entry name" value="DUF6625"/>
    <property type="match status" value="1"/>
</dbReference>
<proteinExistence type="predicted"/>